<dbReference type="RefSeq" id="XP_013067042.1">
    <property type="nucleotide sequence ID" value="XM_013211588.2"/>
</dbReference>
<dbReference type="CDD" id="cd00086">
    <property type="entry name" value="homeodomain"/>
    <property type="match status" value="1"/>
</dbReference>
<reference evidence="13 14" key="2">
    <citation type="submission" date="2025-04" db="UniProtKB">
        <authorList>
            <consortium name="RefSeq"/>
        </authorList>
    </citation>
    <scope>IDENTIFICATION</scope>
</reference>
<reference evidence="10" key="1">
    <citation type="submission" date="2020-05" db="UniProtKB">
        <authorList>
            <consortium name="EnsemblMetazoa"/>
        </authorList>
    </citation>
    <scope>IDENTIFICATION</scope>
    <source>
        <strain evidence="10">BB02</strain>
    </source>
</reference>
<evidence type="ECO:0000256" key="5">
    <source>
        <dbReference type="ARBA" id="ARBA00023242"/>
    </source>
</evidence>
<organism evidence="10 11">
    <name type="scientific">Biomphalaria glabrata</name>
    <name type="common">Bloodfluke planorb</name>
    <name type="synonym">Freshwater snail</name>
    <dbReference type="NCBI Taxonomy" id="6526"/>
    <lineage>
        <taxon>Eukaryota</taxon>
        <taxon>Metazoa</taxon>
        <taxon>Spiralia</taxon>
        <taxon>Lophotrochozoa</taxon>
        <taxon>Mollusca</taxon>
        <taxon>Gastropoda</taxon>
        <taxon>Heterobranchia</taxon>
        <taxon>Euthyneura</taxon>
        <taxon>Panpulmonata</taxon>
        <taxon>Hygrophila</taxon>
        <taxon>Lymnaeoidea</taxon>
        <taxon>Planorbidae</taxon>
        <taxon>Biomphalaria</taxon>
    </lineage>
</organism>
<evidence type="ECO:0000256" key="8">
    <source>
        <dbReference type="SAM" id="MobiDB-lite"/>
    </source>
</evidence>
<dbReference type="OrthoDB" id="3137333at2759"/>
<feature type="compositionally biased region" description="Gly residues" evidence="8">
    <location>
        <begin position="290"/>
        <end position="299"/>
    </location>
</feature>
<dbReference type="GO" id="GO:0005634">
    <property type="term" value="C:nucleus"/>
    <property type="evidence" value="ECO:0007669"/>
    <property type="project" value="UniProtKB-SubCell"/>
</dbReference>
<evidence type="ECO:0000313" key="12">
    <source>
        <dbReference type="Proteomes" id="UP001165740"/>
    </source>
</evidence>
<keyword evidence="3 6" id="KW-0238">DNA-binding</keyword>
<dbReference type="InterPro" id="IPR009057">
    <property type="entry name" value="Homeodomain-like_sf"/>
</dbReference>
<dbReference type="Gene3D" id="1.10.10.60">
    <property type="entry name" value="Homeodomain-like"/>
    <property type="match status" value="1"/>
</dbReference>
<dbReference type="Pfam" id="PF00046">
    <property type="entry name" value="Homeodomain"/>
    <property type="match status" value="1"/>
</dbReference>
<feature type="compositionally biased region" description="Low complexity" evidence="8">
    <location>
        <begin position="253"/>
        <end position="278"/>
    </location>
</feature>
<dbReference type="PROSITE" id="PS50071">
    <property type="entry name" value="HOMEOBOX_2"/>
    <property type="match status" value="1"/>
</dbReference>
<name>A0A2C9KDR2_BIOGL</name>
<feature type="compositionally biased region" description="Low complexity" evidence="8">
    <location>
        <begin position="300"/>
        <end position="316"/>
    </location>
</feature>
<feature type="region of interest" description="Disordered" evidence="8">
    <location>
        <begin position="1"/>
        <end position="23"/>
    </location>
</feature>
<evidence type="ECO:0000313" key="13">
    <source>
        <dbReference type="RefSeq" id="XP_013067042.1"/>
    </source>
</evidence>
<dbReference type="GeneID" id="106055366"/>
<sequence length="409" mass="42925">MSLSPRPPHLHPHSTPFSVSDILHPPSASALDPDFKKTVESSIPPLGNYRSPQHQTMGSMGMGSMGGMGGMGVSAQYANYVPNFSHHASSFPGQYCTGSDLSAYADPTGRHSTAGWYGPSAAESRFSLSRFGMSPSSCMASSMGGMGGMSSGINPALGMGHLGDPTKGAMAGFSIAQRRKRRVLFSQGQVYELERRFKTQKYLSAPEREQMAMSIGLTPTQVKIWFQNHRYKHKRQQKDREKMETSSQKESPGHNGSSHKNSGSSSSSSSPRKVSVPVLIRDGKSTSDVGNGGLGGGSSGSSSASSASSSSSLLGHGQHHLGGGGVGSPHSVLHSSCAVNKSALSHHHHHDNFLSTPSPDLTATLTPHGLGQPGLSHHGLHHSMGYATGAVNGNALASSSPYLINGRTW</sequence>
<keyword evidence="2" id="KW-0217">Developmental protein</keyword>
<evidence type="ECO:0000259" key="9">
    <source>
        <dbReference type="PROSITE" id="PS50071"/>
    </source>
</evidence>
<feature type="region of interest" description="Disordered" evidence="8">
    <location>
        <begin position="348"/>
        <end position="376"/>
    </location>
</feature>
<dbReference type="OMA" id="VSQFPHS"/>
<dbReference type="PROSITE" id="PS00027">
    <property type="entry name" value="HOMEOBOX_1"/>
    <property type="match status" value="1"/>
</dbReference>
<feature type="region of interest" description="Disordered" evidence="8">
    <location>
        <begin position="231"/>
        <end position="330"/>
    </location>
</feature>
<dbReference type="InterPro" id="IPR017970">
    <property type="entry name" value="Homeobox_CS"/>
</dbReference>
<proteinExistence type="predicted"/>
<evidence type="ECO:0000256" key="2">
    <source>
        <dbReference type="ARBA" id="ARBA00022473"/>
    </source>
</evidence>
<dbReference type="SUPFAM" id="SSF46689">
    <property type="entry name" value="Homeodomain-like"/>
    <property type="match status" value="1"/>
</dbReference>
<dbReference type="GO" id="GO:0000978">
    <property type="term" value="F:RNA polymerase II cis-regulatory region sequence-specific DNA binding"/>
    <property type="evidence" value="ECO:0007669"/>
    <property type="project" value="TreeGrafter"/>
</dbReference>
<dbReference type="VEuPathDB" id="VectorBase:BGLB017975"/>
<dbReference type="GO" id="GO:0000981">
    <property type="term" value="F:DNA-binding transcription factor activity, RNA polymerase II-specific"/>
    <property type="evidence" value="ECO:0007669"/>
    <property type="project" value="InterPro"/>
</dbReference>
<keyword evidence="5 6" id="KW-0539">Nucleus</keyword>
<dbReference type="InterPro" id="IPR000047">
    <property type="entry name" value="HTH_motif"/>
</dbReference>
<dbReference type="KEGG" id="bgt:106055366"/>
<feature type="DNA-binding region" description="Homeobox" evidence="6">
    <location>
        <begin position="178"/>
        <end position="237"/>
    </location>
</feature>
<dbReference type="Proteomes" id="UP000076420">
    <property type="component" value="Unassembled WGS sequence"/>
</dbReference>
<comment type="subcellular location">
    <subcellularLocation>
        <location evidence="1 6 7">Nucleus</location>
    </subcellularLocation>
</comment>
<dbReference type="InterPro" id="IPR020479">
    <property type="entry name" value="HD_metazoa"/>
</dbReference>
<gene>
    <name evidence="10" type="primary">106055366</name>
    <name evidence="13 14" type="synonym">LOC106055366</name>
</gene>
<dbReference type="VEuPathDB" id="VectorBase:BGLAX_046031"/>
<evidence type="ECO:0000256" key="3">
    <source>
        <dbReference type="ARBA" id="ARBA00023125"/>
    </source>
</evidence>
<dbReference type="SMART" id="SM00389">
    <property type="entry name" value="HOX"/>
    <property type="match status" value="1"/>
</dbReference>
<dbReference type="InterPro" id="IPR050394">
    <property type="entry name" value="Homeobox_NK-like"/>
</dbReference>
<dbReference type="PANTHER" id="PTHR24340:SF41">
    <property type="entry name" value="MUSCLE-SPECIFIC HOMEOBOX PROTEIN TINMAN-RELATED"/>
    <property type="match status" value="1"/>
</dbReference>
<evidence type="ECO:0000313" key="10">
    <source>
        <dbReference type="EnsemblMetazoa" id="BGLB017975-PA"/>
    </source>
</evidence>
<dbReference type="PRINTS" id="PR00031">
    <property type="entry name" value="HTHREPRESSR"/>
</dbReference>
<evidence type="ECO:0000313" key="11">
    <source>
        <dbReference type="Proteomes" id="UP000076420"/>
    </source>
</evidence>
<dbReference type="InterPro" id="IPR001356">
    <property type="entry name" value="HD"/>
</dbReference>
<dbReference type="GO" id="GO:0030154">
    <property type="term" value="P:cell differentiation"/>
    <property type="evidence" value="ECO:0007669"/>
    <property type="project" value="TreeGrafter"/>
</dbReference>
<dbReference type="RefSeq" id="XP_055879346.1">
    <property type="nucleotide sequence ID" value="XM_056023371.1"/>
</dbReference>
<dbReference type="FunFam" id="1.10.10.60:FF:000678">
    <property type="entry name" value="C. Elegans Homeobox"/>
    <property type="match status" value="1"/>
</dbReference>
<feature type="compositionally biased region" description="Polar residues" evidence="8">
    <location>
        <begin position="353"/>
        <end position="365"/>
    </location>
</feature>
<dbReference type="Proteomes" id="UP001165740">
    <property type="component" value="Chromosome 3"/>
</dbReference>
<keyword evidence="12" id="KW-1185">Reference proteome</keyword>
<evidence type="ECO:0000256" key="7">
    <source>
        <dbReference type="RuleBase" id="RU000682"/>
    </source>
</evidence>
<evidence type="ECO:0000313" key="14">
    <source>
        <dbReference type="RefSeq" id="XP_055879346.1"/>
    </source>
</evidence>
<dbReference type="AlphaFoldDB" id="A0A2C9KDR2"/>
<protein>
    <submittedName>
        <fullName evidence="13 14">Homeobox protein Nkx-2.1-like</fullName>
    </submittedName>
</protein>
<dbReference type="STRING" id="6526.A0A2C9KDR2"/>
<feature type="compositionally biased region" description="Low complexity" evidence="8">
    <location>
        <begin position="367"/>
        <end position="376"/>
    </location>
</feature>
<evidence type="ECO:0000256" key="1">
    <source>
        <dbReference type="ARBA" id="ARBA00004123"/>
    </source>
</evidence>
<dbReference type="PANTHER" id="PTHR24340">
    <property type="entry name" value="HOMEOBOX PROTEIN NKX"/>
    <property type="match status" value="1"/>
</dbReference>
<accession>A0A2C9KDR2</accession>
<evidence type="ECO:0000256" key="4">
    <source>
        <dbReference type="ARBA" id="ARBA00023155"/>
    </source>
</evidence>
<feature type="domain" description="Homeobox" evidence="9">
    <location>
        <begin position="176"/>
        <end position="236"/>
    </location>
</feature>
<dbReference type="EnsemblMetazoa" id="BGLB017975-RA">
    <property type="protein sequence ID" value="BGLB017975-PA"/>
    <property type="gene ID" value="BGLB017975"/>
</dbReference>
<keyword evidence="4 6" id="KW-0371">Homeobox</keyword>
<dbReference type="PRINTS" id="PR00024">
    <property type="entry name" value="HOMEOBOX"/>
</dbReference>
<evidence type="ECO:0000256" key="6">
    <source>
        <dbReference type="PROSITE-ProRule" id="PRU00108"/>
    </source>
</evidence>